<keyword evidence="1" id="KW-0472">Membrane</keyword>
<dbReference type="PANTHER" id="PTHR34475:SF1">
    <property type="entry name" value="CYTOSKELETON PROTEIN RODZ"/>
    <property type="match status" value="1"/>
</dbReference>
<name>A0A2T4Q2U5_STAWA</name>
<accession>A0A2T4Q2U5</accession>
<organism evidence="3 4">
    <name type="scientific">Staphylococcus warneri</name>
    <dbReference type="NCBI Taxonomy" id="1292"/>
    <lineage>
        <taxon>Bacteria</taxon>
        <taxon>Bacillati</taxon>
        <taxon>Bacillota</taxon>
        <taxon>Bacilli</taxon>
        <taxon>Bacillales</taxon>
        <taxon>Staphylococcaceae</taxon>
        <taxon>Staphylococcus</taxon>
    </lineage>
</organism>
<dbReference type="SMART" id="SM00530">
    <property type="entry name" value="HTH_XRE"/>
    <property type="match status" value="1"/>
</dbReference>
<dbReference type="InterPro" id="IPR001387">
    <property type="entry name" value="Cro/C1-type_HTH"/>
</dbReference>
<dbReference type="AlphaFoldDB" id="A0A2T4Q2U5"/>
<dbReference type="Pfam" id="PF13413">
    <property type="entry name" value="HTH_25"/>
    <property type="match status" value="1"/>
</dbReference>
<dbReference type="Proteomes" id="UP000240717">
    <property type="component" value="Unassembled WGS sequence"/>
</dbReference>
<evidence type="ECO:0000313" key="3">
    <source>
        <dbReference type="EMBL" id="PTI52165.1"/>
    </source>
</evidence>
<evidence type="ECO:0000313" key="4">
    <source>
        <dbReference type="Proteomes" id="UP000240717"/>
    </source>
</evidence>
<proteinExistence type="predicted"/>
<dbReference type="GO" id="GO:0003677">
    <property type="term" value="F:DNA binding"/>
    <property type="evidence" value="ECO:0007669"/>
    <property type="project" value="InterPro"/>
</dbReference>
<dbReference type="InterPro" id="IPR050400">
    <property type="entry name" value="Bact_Cytoskel_RodZ"/>
</dbReference>
<dbReference type="STRING" id="1194526.A284_07210"/>
<dbReference type="CDD" id="cd00093">
    <property type="entry name" value="HTH_XRE"/>
    <property type="match status" value="1"/>
</dbReference>
<keyword evidence="1" id="KW-0812">Transmembrane</keyword>
<protein>
    <submittedName>
        <fullName evidence="3">Helix-turn-helix domain-containing protein</fullName>
    </submittedName>
</protein>
<dbReference type="PANTHER" id="PTHR34475">
    <property type="match status" value="1"/>
</dbReference>
<evidence type="ECO:0000256" key="1">
    <source>
        <dbReference type="SAM" id="Phobius"/>
    </source>
</evidence>
<dbReference type="SUPFAM" id="SSF47413">
    <property type="entry name" value="lambda repressor-like DNA-binding domains"/>
    <property type="match status" value="1"/>
</dbReference>
<feature type="transmembrane region" description="Helical" evidence="1">
    <location>
        <begin position="108"/>
        <end position="129"/>
    </location>
</feature>
<evidence type="ECO:0000259" key="2">
    <source>
        <dbReference type="PROSITE" id="PS50943"/>
    </source>
</evidence>
<comment type="caution">
    <text evidence="3">The sequence shown here is derived from an EMBL/GenBank/DDBJ whole genome shotgun (WGS) entry which is preliminary data.</text>
</comment>
<gene>
    <name evidence="3" type="ORF">BU085_02535</name>
</gene>
<dbReference type="RefSeq" id="WP_002450529.1">
    <property type="nucleotide sequence ID" value="NZ_CP054017.1"/>
</dbReference>
<feature type="domain" description="HTH cro/C1-type" evidence="2">
    <location>
        <begin position="8"/>
        <end position="68"/>
    </location>
</feature>
<keyword evidence="1" id="KW-1133">Transmembrane helix</keyword>
<dbReference type="EMBL" id="PZEV01000005">
    <property type="protein sequence ID" value="PTI52165.1"/>
    <property type="molecule type" value="Genomic_DNA"/>
</dbReference>
<sequence>MNTIGEVLKSRRERLGMTLNELEQRTQLKRHTLEQIENNEFNQLPNSNYTEGFIRKYASVVNIEPNHLIEVHQDEIPDNRIQLDDAIHSFANKEAPPYRRKSKESLQVVVIIGLVILVTLMLWIIAVLLF</sequence>
<dbReference type="PROSITE" id="PS50943">
    <property type="entry name" value="HTH_CROC1"/>
    <property type="match status" value="1"/>
</dbReference>
<dbReference type="InterPro" id="IPR010982">
    <property type="entry name" value="Lambda_DNA-bd_dom_sf"/>
</dbReference>
<reference evidence="3 4" key="1">
    <citation type="journal article" date="2016" name="Front. Microbiol.">
        <title>Comprehensive Phylogenetic Analysis of Bovine Non-aureus Staphylococci Species Based on Whole-Genome Sequencing.</title>
        <authorList>
            <person name="Naushad S."/>
            <person name="Barkema H.W."/>
            <person name="Luby C."/>
            <person name="Condas L.A."/>
            <person name="Nobrega D.B."/>
            <person name="Carson D.A."/>
            <person name="De Buck J."/>
        </authorList>
    </citation>
    <scope>NUCLEOTIDE SEQUENCE [LARGE SCALE GENOMIC DNA]</scope>
    <source>
        <strain evidence="3 4">SNUC 2993</strain>
    </source>
</reference>
<dbReference type="Gene3D" id="1.10.260.40">
    <property type="entry name" value="lambda repressor-like DNA-binding domains"/>
    <property type="match status" value="1"/>
</dbReference>